<accession>A0AAW1YM25</accession>
<gene>
    <name evidence="2" type="ORF">M0R45_005055</name>
</gene>
<evidence type="ECO:0000256" key="1">
    <source>
        <dbReference type="SAM" id="MobiDB-lite"/>
    </source>
</evidence>
<organism evidence="2 3">
    <name type="scientific">Rubus argutus</name>
    <name type="common">Southern blackberry</name>
    <dbReference type="NCBI Taxonomy" id="59490"/>
    <lineage>
        <taxon>Eukaryota</taxon>
        <taxon>Viridiplantae</taxon>
        <taxon>Streptophyta</taxon>
        <taxon>Embryophyta</taxon>
        <taxon>Tracheophyta</taxon>
        <taxon>Spermatophyta</taxon>
        <taxon>Magnoliopsida</taxon>
        <taxon>eudicotyledons</taxon>
        <taxon>Gunneridae</taxon>
        <taxon>Pentapetalae</taxon>
        <taxon>rosids</taxon>
        <taxon>fabids</taxon>
        <taxon>Rosales</taxon>
        <taxon>Rosaceae</taxon>
        <taxon>Rosoideae</taxon>
        <taxon>Rosoideae incertae sedis</taxon>
        <taxon>Rubus</taxon>
    </lineage>
</organism>
<reference evidence="2 3" key="1">
    <citation type="journal article" date="2023" name="G3 (Bethesda)">
        <title>A chromosome-length genome assembly and annotation of blackberry (Rubus argutus, cv. 'Hillquist').</title>
        <authorList>
            <person name="Bruna T."/>
            <person name="Aryal R."/>
            <person name="Dudchenko O."/>
            <person name="Sargent D.J."/>
            <person name="Mead D."/>
            <person name="Buti M."/>
            <person name="Cavallini A."/>
            <person name="Hytonen T."/>
            <person name="Andres J."/>
            <person name="Pham M."/>
            <person name="Weisz D."/>
            <person name="Mascagni F."/>
            <person name="Usai G."/>
            <person name="Natali L."/>
            <person name="Bassil N."/>
            <person name="Fernandez G.E."/>
            <person name="Lomsadze A."/>
            <person name="Armour M."/>
            <person name="Olukolu B."/>
            <person name="Poorten T."/>
            <person name="Britton C."/>
            <person name="Davik J."/>
            <person name="Ashrafi H."/>
            <person name="Aiden E.L."/>
            <person name="Borodovsky M."/>
            <person name="Worthington M."/>
        </authorList>
    </citation>
    <scope>NUCLEOTIDE SEQUENCE [LARGE SCALE GENOMIC DNA]</scope>
    <source>
        <strain evidence="2">PI 553951</strain>
    </source>
</reference>
<protein>
    <submittedName>
        <fullName evidence="2">Uncharacterized protein</fullName>
    </submittedName>
</protein>
<dbReference type="EMBL" id="JBEDUW010000001">
    <property type="protein sequence ID" value="KAK9949537.1"/>
    <property type="molecule type" value="Genomic_DNA"/>
</dbReference>
<evidence type="ECO:0000313" key="3">
    <source>
        <dbReference type="Proteomes" id="UP001457282"/>
    </source>
</evidence>
<feature type="region of interest" description="Disordered" evidence="1">
    <location>
        <begin position="109"/>
        <end position="129"/>
    </location>
</feature>
<dbReference type="Proteomes" id="UP001457282">
    <property type="component" value="Unassembled WGS sequence"/>
</dbReference>
<sequence>MKPLNPSACLYQKLNSIQHPQSHSSSPWLLCPCLPMLPQQSSFCKQAKLTIVAPNQTVAFSHNRTKTCKSQSNSHHPHFFSLLLSANPSSTITTTTSIKPNLSRCSLSSNNPNITHKPNPSVPAINNKDSRSSLEPTIMQLIPVQSLLYSVAVNSRAFLISQLPALCRPSKFAGFPI</sequence>
<keyword evidence="3" id="KW-1185">Reference proteome</keyword>
<name>A0AAW1YM25_RUBAR</name>
<feature type="compositionally biased region" description="Polar residues" evidence="1">
    <location>
        <begin position="109"/>
        <end position="118"/>
    </location>
</feature>
<comment type="caution">
    <text evidence="2">The sequence shown here is derived from an EMBL/GenBank/DDBJ whole genome shotgun (WGS) entry which is preliminary data.</text>
</comment>
<evidence type="ECO:0000313" key="2">
    <source>
        <dbReference type="EMBL" id="KAK9949537.1"/>
    </source>
</evidence>
<dbReference type="AlphaFoldDB" id="A0AAW1YM25"/>
<proteinExistence type="predicted"/>